<dbReference type="SMART" id="SM00091">
    <property type="entry name" value="PAS"/>
    <property type="match status" value="2"/>
</dbReference>
<dbReference type="SMART" id="SM00448">
    <property type="entry name" value="REC"/>
    <property type="match status" value="1"/>
</dbReference>
<dbReference type="CDD" id="cd16922">
    <property type="entry name" value="HATPase_EvgS-ArcB-TorS-like"/>
    <property type="match status" value="1"/>
</dbReference>
<comment type="subunit">
    <text evidence="13">At low DSF concentrations, interacts with RpfF.</text>
</comment>
<dbReference type="Pfam" id="PF13426">
    <property type="entry name" value="PAS_9"/>
    <property type="match status" value="1"/>
</dbReference>
<evidence type="ECO:0000256" key="5">
    <source>
        <dbReference type="ARBA" id="ARBA00022679"/>
    </source>
</evidence>
<dbReference type="InterPro" id="IPR001610">
    <property type="entry name" value="PAC"/>
</dbReference>
<dbReference type="FunFam" id="1.10.287.130:FF:000002">
    <property type="entry name" value="Two-component osmosensing histidine kinase"/>
    <property type="match status" value="1"/>
</dbReference>
<evidence type="ECO:0000256" key="14">
    <source>
        <dbReference type="ARBA" id="ARBA00068150"/>
    </source>
</evidence>
<dbReference type="Proteomes" id="UP000076079">
    <property type="component" value="Chromosome"/>
</dbReference>
<dbReference type="AlphaFoldDB" id="A0A143PX29"/>
<keyword evidence="8" id="KW-0418">Kinase</keyword>
<dbReference type="Pfam" id="PF00512">
    <property type="entry name" value="HisKA"/>
    <property type="match status" value="1"/>
</dbReference>
<dbReference type="PANTHER" id="PTHR45339">
    <property type="entry name" value="HYBRID SIGNAL TRANSDUCTION HISTIDINE KINASE J"/>
    <property type="match status" value="1"/>
</dbReference>
<dbReference type="InterPro" id="IPR003661">
    <property type="entry name" value="HisK_dim/P_dom"/>
</dbReference>
<dbReference type="PRINTS" id="PR00344">
    <property type="entry name" value="BCTRLSENSOR"/>
</dbReference>
<evidence type="ECO:0000259" key="20">
    <source>
        <dbReference type="PROSITE" id="PS50112"/>
    </source>
</evidence>
<dbReference type="InterPro" id="IPR006189">
    <property type="entry name" value="CHASE_dom"/>
</dbReference>
<sequence>MPTPGHGIAAPEGLDRLAMHRAAAWVVLSVSLLTCLLGWYHGDRTMRRRAEERFVHQAEDATAQLQEQLARYEDVLRGAAAFARSTPELDRPLWHTYASGLALRETAPGMVGLGFTPRVPQEDLAAHVARLRAQGSPAYDVWPTGQRADRYPVAYFEPESEDLRQALGFDLGSETARLNGIERARDSGRVVLVGGVRLRRDPRAPHALAFALLMPVYGASLPLGGPERQRSALLGFVYAPFRLPDVVAEIAQRQPAPRFSLREGGEDGPVLHLDEGTDRIDGAPLFTVVREVITGGQRWSLVFEAGPSSLVSTERVMSGVAALTALALNGVLAMLLFAQRRVRNRAEALAAERAVALQRSEGAFMAVAESARVAIVTTDAQGRLTYANATAEQILGASREQLRGVNSIQYIAEVDRERFEDGLRKFLSGKGRVAAGAAIRIMGRRHSGEVFPCEISLSWYDAPEGRYITGVLVDLTERLRTEAAARDAEERWKVALESTDDGVWDWDVAIGTLYGSRRLFELVGLDAPTGAINIDRWHALVHQDDLPAVLRNLDAHLAGGRDRYASEYRIQARDGDWRWLLARGRIITRDAHGRPARLVGTCTDVTERRHAEETLRFAREQAEQAARSKSDFLAIMSHELRTPMNGVLGMTNLLSSTRLTDEQREYLEIIGRSGNALLRLIDDILDFSKIEAGRVVLEQMTCDVGVIAREVVTLLSVQAQMKRLRLDAHVVPGTPAVITDPGRIRQVLFNLVGNAIKFTQAGAVHVTVAADAVEGGQVTLRVTVTDTGIGIAEDKQRLLFEKFTQADASTTRRFGGTGLGLAISKGLVESLGGTIGVTSTLGVGSQFWFTFVAPADTAIEPHRSPFTADVPDSPPKDASRSPGRRILVAEDNPVNQRVAVRMLEKLGYVADVAVDGREAVRMAQDTRYAVILMDCHMPDVDGYEATRRIREALSVERCPPILAMTAAGADGDRERCLYAGMSDYLSKPVQMPVLREMLERWTRTPGSTEQTHTAAEP</sequence>
<evidence type="ECO:0000256" key="16">
    <source>
        <dbReference type="SAM" id="MobiDB-lite"/>
    </source>
</evidence>
<dbReference type="InterPro" id="IPR013655">
    <property type="entry name" value="PAS_fold_3"/>
</dbReference>
<dbReference type="STRING" id="1855912.LuPra_05657"/>
<dbReference type="CDD" id="cd00130">
    <property type="entry name" value="PAS"/>
    <property type="match status" value="2"/>
</dbReference>
<feature type="transmembrane region" description="Helical" evidence="17">
    <location>
        <begin position="316"/>
        <end position="338"/>
    </location>
</feature>
<evidence type="ECO:0000256" key="10">
    <source>
        <dbReference type="ARBA" id="ARBA00022989"/>
    </source>
</evidence>
<dbReference type="CDD" id="cd17546">
    <property type="entry name" value="REC_hyHK_CKI1_RcsC-like"/>
    <property type="match status" value="1"/>
</dbReference>
<dbReference type="Gene3D" id="3.40.50.2300">
    <property type="match status" value="1"/>
</dbReference>
<feature type="domain" description="CHASE" evidence="22">
    <location>
        <begin position="85"/>
        <end position="252"/>
    </location>
</feature>
<evidence type="ECO:0000259" key="18">
    <source>
        <dbReference type="PROSITE" id="PS50109"/>
    </source>
</evidence>
<evidence type="ECO:0000313" key="23">
    <source>
        <dbReference type="EMBL" id="AMY12384.1"/>
    </source>
</evidence>
<dbReference type="EMBL" id="CP015136">
    <property type="protein sequence ID" value="AMY12384.1"/>
    <property type="molecule type" value="Genomic_DNA"/>
</dbReference>
<dbReference type="PROSITE" id="PS50112">
    <property type="entry name" value="PAS"/>
    <property type="match status" value="1"/>
</dbReference>
<dbReference type="InterPro" id="IPR036097">
    <property type="entry name" value="HisK_dim/P_sf"/>
</dbReference>
<feature type="region of interest" description="Disordered" evidence="16">
    <location>
        <begin position="862"/>
        <end position="883"/>
    </location>
</feature>
<dbReference type="InterPro" id="IPR005467">
    <property type="entry name" value="His_kinase_dom"/>
</dbReference>
<dbReference type="InterPro" id="IPR003594">
    <property type="entry name" value="HATPase_dom"/>
</dbReference>
<evidence type="ECO:0000256" key="12">
    <source>
        <dbReference type="ARBA" id="ARBA00023136"/>
    </source>
</evidence>
<evidence type="ECO:0000256" key="11">
    <source>
        <dbReference type="ARBA" id="ARBA00023012"/>
    </source>
</evidence>
<dbReference type="InterPro" id="IPR000700">
    <property type="entry name" value="PAS-assoc_C"/>
</dbReference>
<dbReference type="KEGG" id="abac:LuPra_05657"/>
<dbReference type="EC" id="2.7.13.3" evidence="3"/>
<evidence type="ECO:0000256" key="1">
    <source>
        <dbReference type="ARBA" id="ARBA00000085"/>
    </source>
</evidence>
<evidence type="ECO:0000259" key="21">
    <source>
        <dbReference type="PROSITE" id="PS50113"/>
    </source>
</evidence>
<dbReference type="SMART" id="SM00086">
    <property type="entry name" value="PAC"/>
    <property type="match status" value="2"/>
</dbReference>
<dbReference type="NCBIfam" id="TIGR00229">
    <property type="entry name" value="sensory_box"/>
    <property type="match status" value="2"/>
</dbReference>
<keyword evidence="12 17" id="KW-0472">Membrane</keyword>
<dbReference type="Gene3D" id="3.30.565.10">
    <property type="entry name" value="Histidine kinase-like ATPase, C-terminal domain"/>
    <property type="match status" value="1"/>
</dbReference>
<evidence type="ECO:0000256" key="15">
    <source>
        <dbReference type="PROSITE-ProRule" id="PRU00169"/>
    </source>
</evidence>
<dbReference type="Pfam" id="PF08447">
    <property type="entry name" value="PAS_3"/>
    <property type="match status" value="1"/>
</dbReference>
<gene>
    <name evidence="23" type="primary">arcB_2</name>
    <name evidence="23" type="ORF">LuPra_05657</name>
</gene>
<dbReference type="InterPro" id="IPR011006">
    <property type="entry name" value="CheY-like_superfamily"/>
</dbReference>
<evidence type="ECO:0000256" key="2">
    <source>
        <dbReference type="ARBA" id="ARBA00004370"/>
    </source>
</evidence>
<feature type="domain" description="Response regulatory" evidence="19">
    <location>
        <begin position="885"/>
        <end position="1002"/>
    </location>
</feature>
<evidence type="ECO:0000256" key="7">
    <source>
        <dbReference type="ARBA" id="ARBA00022741"/>
    </source>
</evidence>
<feature type="transmembrane region" description="Helical" evidence="17">
    <location>
        <begin position="22"/>
        <end position="40"/>
    </location>
</feature>
<feature type="domain" description="Histidine kinase" evidence="18">
    <location>
        <begin position="635"/>
        <end position="855"/>
    </location>
</feature>
<evidence type="ECO:0000256" key="3">
    <source>
        <dbReference type="ARBA" id="ARBA00012438"/>
    </source>
</evidence>
<dbReference type="Pfam" id="PF00072">
    <property type="entry name" value="Response_reg"/>
    <property type="match status" value="1"/>
</dbReference>
<dbReference type="FunFam" id="3.30.565.10:FF:000010">
    <property type="entry name" value="Sensor histidine kinase RcsC"/>
    <property type="match status" value="1"/>
</dbReference>
<keyword evidence="11" id="KW-0902">Two-component regulatory system</keyword>
<evidence type="ECO:0000256" key="13">
    <source>
        <dbReference type="ARBA" id="ARBA00064003"/>
    </source>
</evidence>
<dbReference type="PANTHER" id="PTHR45339:SF1">
    <property type="entry name" value="HYBRID SIGNAL TRANSDUCTION HISTIDINE KINASE J"/>
    <property type="match status" value="1"/>
</dbReference>
<dbReference type="SMART" id="SM01079">
    <property type="entry name" value="CHASE"/>
    <property type="match status" value="1"/>
</dbReference>
<dbReference type="SUPFAM" id="SSF52172">
    <property type="entry name" value="CheY-like"/>
    <property type="match status" value="1"/>
</dbReference>
<keyword evidence="7" id="KW-0547">Nucleotide-binding</keyword>
<dbReference type="PATRIC" id="fig|1813736.3.peg.5945"/>
<comment type="catalytic activity">
    <reaction evidence="1">
        <text>ATP + protein L-histidine = ADP + protein N-phospho-L-histidine.</text>
        <dbReference type="EC" id="2.7.13.3"/>
    </reaction>
</comment>
<dbReference type="Pfam" id="PF03924">
    <property type="entry name" value="CHASE"/>
    <property type="match status" value="1"/>
</dbReference>
<evidence type="ECO:0000256" key="8">
    <source>
        <dbReference type="ARBA" id="ARBA00022777"/>
    </source>
</evidence>
<dbReference type="Gene3D" id="3.30.450.20">
    <property type="entry name" value="PAS domain"/>
    <property type="match status" value="2"/>
</dbReference>
<dbReference type="Gene3D" id="1.10.287.130">
    <property type="match status" value="1"/>
</dbReference>
<dbReference type="CDD" id="cd00082">
    <property type="entry name" value="HisKA"/>
    <property type="match status" value="1"/>
</dbReference>
<dbReference type="SUPFAM" id="SSF47384">
    <property type="entry name" value="Homodimeric domain of signal transducing histidine kinase"/>
    <property type="match status" value="1"/>
</dbReference>
<dbReference type="SMART" id="SM00387">
    <property type="entry name" value="HATPase_c"/>
    <property type="match status" value="1"/>
</dbReference>
<keyword evidence="24" id="KW-1185">Reference proteome</keyword>
<feature type="modified residue" description="4-aspartylphosphate" evidence="15">
    <location>
        <position position="934"/>
    </location>
</feature>
<dbReference type="InterPro" id="IPR036890">
    <property type="entry name" value="HATPase_C_sf"/>
</dbReference>
<dbReference type="PROSITE" id="PS50113">
    <property type="entry name" value="PAC"/>
    <property type="match status" value="1"/>
</dbReference>
<evidence type="ECO:0000256" key="4">
    <source>
        <dbReference type="ARBA" id="ARBA00022553"/>
    </source>
</evidence>
<evidence type="ECO:0000313" key="24">
    <source>
        <dbReference type="Proteomes" id="UP000076079"/>
    </source>
</evidence>
<proteinExistence type="predicted"/>
<keyword evidence="9" id="KW-0067">ATP-binding</keyword>
<feature type="domain" description="PAS" evidence="20">
    <location>
        <begin position="360"/>
        <end position="430"/>
    </location>
</feature>
<dbReference type="PROSITE" id="PS50109">
    <property type="entry name" value="HIS_KIN"/>
    <property type="match status" value="1"/>
</dbReference>
<dbReference type="GO" id="GO:0000155">
    <property type="term" value="F:phosphorelay sensor kinase activity"/>
    <property type="evidence" value="ECO:0007669"/>
    <property type="project" value="InterPro"/>
</dbReference>
<dbReference type="Pfam" id="PF02518">
    <property type="entry name" value="HATPase_c"/>
    <property type="match status" value="1"/>
</dbReference>
<evidence type="ECO:0000256" key="17">
    <source>
        <dbReference type="SAM" id="Phobius"/>
    </source>
</evidence>
<dbReference type="SUPFAM" id="SSF55785">
    <property type="entry name" value="PYP-like sensor domain (PAS domain)"/>
    <property type="match status" value="2"/>
</dbReference>
<name>A0A143PX29_LUTPR</name>
<dbReference type="InterPro" id="IPR042240">
    <property type="entry name" value="CHASE_sf"/>
</dbReference>
<dbReference type="PROSITE" id="PS50110">
    <property type="entry name" value="RESPONSE_REGULATORY"/>
    <property type="match status" value="1"/>
</dbReference>
<dbReference type="GO" id="GO:0005524">
    <property type="term" value="F:ATP binding"/>
    <property type="evidence" value="ECO:0007669"/>
    <property type="project" value="UniProtKB-KW"/>
</dbReference>
<organism evidence="23 24">
    <name type="scientific">Luteitalea pratensis</name>
    <dbReference type="NCBI Taxonomy" id="1855912"/>
    <lineage>
        <taxon>Bacteria</taxon>
        <taxon>Pseudomonadati</taxon>
        <taxon>Acidobacteriota</taxon>
        <taxon>Vicinamibacteria</taxon>
        <taxon>Vicinamibacterales</taxon>
        <taxon>Vicinamibacteraceae</taxon>
        <taxon>Luteitalea</taxon>
    </lineage>
</organism>
<evidence type="ECO:0000256" key="9">
    <source>
        <dbReference type="ARBA" id="ARBA00022840"/>
    </source>
</evidence>
<keyword evidence="10 17" id="KW-1133">Transmembrane helix</keyword>
<reference evidence="23 24" key="1">
    <citation type="journal article" date="2016" name="Genome Announc.">
        <title>First Complete Genome Sequence of a Subdivision 6 Acidobacterium Strain.</title>
        <authorList>
            <person name="Huang S."/>
            <person name="Vieira S."/>
            <person name="Bunk B."/>
            <person name="Riedel T."/>
            <person name="Sproer C."/>
            <person name="Overmann J."/>
        </authorList>
    </citation>
    <scope>NUCLEOTIDE SEQUENCE [LARGE SCALE GENOMIC DNA]</scope>
    <source>
        <strain evidence="24">DSM 100886 HEG_-6_39</strain>
    </source>
</reference>
<protein>
    <recommendedName>
        <fullName evidence="14">Sensory/regulatory protein RpfC</fullName>
        <ecNumber evidence="3">2.7.13.3</ecNumber>
    </recommendedName>
</protein>
<comment type="subcellular location">
    <subcellularLocation>
        <location evidence="2">Membrane</location>
    </subcellularLocation>
</comment>
<evidence type="ECO:0000256" key="6">
    <source>
        <dbReference type="ARBA" id="ARBA00022692"/>
    </source>
</evidence>
<dbReference type="GO" id="GO:0016020">
    <property type="term" value="C:membrane"/>
    <property type="evidence" value="ECO:0007669"/>
    <property type="project" value="UniProtKB-SubCell"/>
</dbReference>
<keyword evidence="6 17" id="KW-0812">Transmembrane</keyword>
<evidence type="ECO:0000259" key="22">
    <source>
        <dbReference type="PROSITE" id="PS50839"/>
    </source>
</evidence>
<feature type="domain" description="PAC" evidence="21">
    <location>
        <begin position="564"/>
        <end position="617"/>
    </location>
</feature>
<accession>A0A143PX29</accession>
<dbReference type="SUPFAM" id="SSF55874">
    <property type="entry name" value="ATPase domain of HSP90 chaperone/DNA topoisomerase II/histidine kinase"/>
    <property type="match status" value="1"/>
</dbReference>
<reference evidence="24" key="2">
    <citation type="submission" date="2016-04" db="EMBL/GenBank/DDBJ databases">
        <title>First Complete Genome Sequence of a Subdivision 6 Acidobacterium.</title>
        <authorList>
            <person name="Huang S."/>
            <person name="Vieira S."/>
            <person name="Bunk B."/>
            <person name="Riedel T."/>
            <person name="Sproeer C."/>
            <person name="Overmann J."/>
        </authorList>
    </citation>
    <scope>NUCLEOTIDE SEQUENCE [LARGE SCALE GENOMIC DNA]</scope>
    <source>
        <strain evidence="24">DSM 100886 HEG_-6_39</strain>
    </source>
</reference>
<evidence type="ECO:0000259" key="19">
    <source>
        <dbReference type="PROSITE" id="PS50110"/>
    </source>
</evidence>
<dbReference type="Gene3D" id="3.30.450.350">
    <property type="entry name" value="CHASE domain"/>
    <property type="match status" value="1"/>
</dbReference>
<dbReference type="InterPro" id="IPR001789">
    <property type="entry name" value="Sig_transdc_resp-reg_receiver"/>
</dbReference>
<dbReference type="InterPro" id="IPR004358">
    <property type="entry name" value="Sig_transdc_His_kin-like_C"/>
</dbReference>
<dbReference type="InterPro" id="IPR035965">
    <property type="entry name" value="PAS-like_dom_sf"/>
</dbReference>
<keyword evidence="5 23" id="KW-0808">Transferase</keyword>
<keyword evidence="4 15" id="KW-0597">Phosphoprotein</keyword>
<dbReference type="SMART" id="SM00388">
    <property type="entry name" value="HisKA"/>
    <property type="match status" value="1"/>
</dbReference>
<dbReference type="InterPro" id="IPR000014">
    <property type="entry name" value="PAS"/>
</dbReference>
<dbReference type="PROSITE" id="PS50839">
    <property type="entry name" value="CHASE"/>
    <property type="match status" value="1"/>
</dbReference>